<evidence type="ECO:0000313" key="1">
    <source>
        <dbReference type="EMBL" id="KAI0032011.1"/>
    </source>
</evidence>
<reference evidence="1" key="2">
    <citation type="journal article" date="2022" name="New Phytol.">
        <title>Evolutionary transition to the ectomycorrhizal habit in the genomes of a hyperdiverse lineage of mushroom-forming fungi.</title>
        <authorList>
            <person name="Looney B."/>
            <person name="Miyauchi S."/>
            <person name="Morin E."/>
            <person name="Drula E."/>
            <person name="Courty P.E."/>
            <person name="Kohler A."/>
            <person name="Kuo A."/>
            <person name="LaButti K."/>
            <person name="Pangilinan J."/>
            <person name="Lipzen A."/>
            <person name="Riley R."/>
            <person name="Andreopoulos W."/>
            <person name="He G."/>
            <person name="Johnson J."/>
            <person name="Nolan M."/>
            <person name="Tritt A."/>
            <person name="Barry K.W."/>
            <person name="Grigoriev I.V."/>
            <person name="Nagy L.G."/>
            <person name="Hibbett D."/>
            <person name="Henrissat B."/>
            <person name="Matheny P.B."/>
            <person name="Labbe J."/>
            <person name="Martin F.M."/>
        </authorList>
    </citation>
    <scope>NUCLEOTIDE SEQUENCE</scope>
    <source>
        <strain evidence="1">EC-137</strain>
    </source>
</reference>
<evidence type="ECO:0000313" key="2">
    <source>
        <dbReference type="Proteomes" id="UP000814128"/>
    </source>
</evidence>
<comment type="caution">
    <text evidence="1">The sequence shown here is derived from an EMBL/GenBank/DDBJ whole genome shotgun (WGS) entry which is preliminary data.</text>
</comment>
<accession>A0ACB8QKW5</accession>
<proteinExistence type="predicted"/>
<keyword evidence="2" id="KW-1185">Reference proteome</keyword>
<organism evidence="1 2">
    <name type="scientific">Vararia minispora EC-137</name>
    <dbReference type="NCBI Taxonomy" id="1314806"/>
    <lineage>
        <taxon>Eukaryota</taxon>
        <taxon>Fungi</taxon>
        <taxon>Dikarya</taxon>
        <taxon>Basidiomycota</taxon>
        <taxon>Agaricomycotina</taxon>
        <taxon>Agaricomycetes</taxon>
        <taxon>Russulales</taxon>
        <taxon>Lachnocladiaceae</taxon>
        <taxon>Vararia</taxon>
    </lineage>
</organism>
<sequence length="649" mass="67924">MLVFRSVVGILAAVEALLLSMFEPSIPPAFALTLAFDALSAALINPVSTKPGFFPFSLAKISPLLSTADHNIATMLDVELDMSDLLRLISSSHGTFHIASRALGLDSVTIDRTFSPAPTNSAIGLAHALENIPLADPVQGLGVLCLDAAPFDLRGDPSNPLCYDAFLSGSTPDESHSSSPPPPSSAHNGPVITKPHTVPDGTVSSTPSSSASDELKSIAIPLESGTGVLDEFISALRGRGWSVIQEVFVLAIMTFLLHCMEYWNGLKHLLASNEDVAASDAPAVIEEVCPAALEVINSNIPAVGREFSSTKLSALADDSGSIDIAPFSVTPQIPFTKAAVDSSESPILPDITLLPSSSLGDAPFVEEVERTGHILAEGQSSIVVPTLSCCDSSESSDVERAETVHDEEQANTTVSSSCADIPSPVSHADAPSLSVTRSAMAESKLNQETTSLSQAATCCDPLAQPVERAAQNASGEDPKQPEAGPSQNGDLDVVGHSTDADLGRDDEYGTLAHPAACDAPPAETVEHTAQISDEHEFEQPEAGPSQNGDSDFAAPDTAPSDPTSNIEEAGSSMEPQKEKNGRFSRGEVYHRLAEQGIDAPVLTMKTRRRGNRGKKRRSNNPAPDTPASNFPGLAGTAMAIANRHLAATQ</sequence>
<reference evidence="1" key="1">
    <citation type="submission" date="2021-02" db="EMBL/GenBank/DDBJ databases">
        <authorList>
            <consortium name="DOE Joint Genome Institute"/>
            <person name="Ahrendt S."/>
            <person name="Looney B.P."/>
            <person name="Miyauchi S."/>
            <person name="Morin E."/>
            <person name="Drula E."/>
            <person name="Courty P.E."/>
            <person name="Chicoki N."/>
            <person name="Fauchery L."/>
            <person name="Kohler A."/>
            <person name="Kuo A."/>
            <person name="Labutti K."/>
            <person name="Pangilinan J."/>
            <person name="Lipzen A."/>
            <person name="Riley R."/>
            <person name="Andreopoulos W."/>
            <person name="He G."/>
            <person name="Johnson J."/>
            <person name="Barry K.W."/>
            <person name="Grigoriev I.V."/>
            <person name="Nagy L."/>
            <person name="Hibbett D."/>
            <person name="Henrissat B."/>
            <person name="Matheny P.B."/>
            <person name="Labbe J."/>
            <person name="Martin F."/>
        </authorList>
    </citation>
    <scope>NUCLEOTIDE SEQUENCE</scope>
    <source>
        <strain evidence="1">EC-137</strain>
    </source>
</reference>
<gene>
    <name evidence="1" type="ORF">K488DRAFT_86275</name>
</gene>
<name>A0ACB8QKW5_9AGAM</name>
<dbReference type="EMBL" id="MU273560">
    <property type="protein sequence ID" value="KAI0032011.1"/>
    <property type="molecule type" value="Genomic_DNA"/>
</dbReference>
<protein>
    <submittedName>
        <fullName evidence="1">Uncharacterized protein</fullName>
    </submittedName>
</protein>
<dbReference type="Proteomes" id="UP000814128">
    <property type="component" value="Unassembled WGS sequence"/>
</dbReference>